<reference evidence="2" key="1">
    <citation type="submission" date="2022-11" db="UniProtKB">
        <authorList>
            <consortium name="WormBaseParasite"/>
        </authorList>
    </citation>
    <scope>IDENTIFICATION</scope>
</reference>
<proteinExistence type="predicted"/>
<evidence type="ECO:0000313" key="2">
    <source>
        <dbReference type="WBParaSite" id="JU765_v2.g8032.t1"/>
    </source>
</evidence>
<organism evidence="1 2">
    <name type="scientific">Panagrolaimus sp. JU765</name>
    <dbReference type="NCBI Taxonomy" id="591449"/>
    <lineage>
        <taxon>Eukaryota</taxon>
        <taxon>Metazoa</taxon>
        <taxon>Ecdysozoa</taxon>
        <taxon>Nematoda</taxon>
        <taxon>Chromadorea</taxon>
        <taxon>Rhabditida</taxon>
        <taxon>Tylenchina</taxon>
        <taxon>Panagrolaimomorpha</taxon>
        <taxon>Panagrolaimoidea</taxon>
        <taxon>Panagrolaimidae</taxon>
        <taxon>Panagrolaimus</taxon>
    </lineage>
</organism>
<dbReference type="WBParaSite" id="JU765_v2.g8032.t1">
    <property type="protein sequence ID" value="JU765_v2.g8032.t1"/>
    <property type="gene ID" value="JU765_v2.g8032"/>
</dbReference>
<protein>
    <submittedName>
        <fullName evidence="2">DOMON domain-containing protein</fullName>
    </submittedName>
</protein>
<evidence type="ECO:0000313" key="1">
    <source>
        <dbReference type="Proteomes" id="UP000887576"/>
    </source>
</evidence>
<accession>A0AC34RLM1</accession>
<name>A0AC34RLM1_9BILA</name>
<sequence>MNPYQNDYSNFVPQLIPGCWGSLKGCSFFFNISEYAGNANEFGYLFAILYSESQSYSAVNAEFVHSNGMWIVGGTQAFSENKKCFVHTDVSGGVLSNTTFCCTNVIGTASFSTTTPTGGTAASPSTQKGNNASTLNIFSAIFVFMMMFLGLKLNNQLLLITIFACLTSSTFAVPVCTDVSVAMSVVDSNNQTIDSLGINLQLIQFGPNVYIMSMYNFVQSHQNTNENFSMPRYILFGANIYNISNDNNNYTFGGIADGPGYLWIQ</sequence>
<dbReference type="Proteomes" id="UP000887576">
    <property type="component" value="Unplaced"/>
</dbReference>